<evidence type="ECO:0000256" key="7">
    <source>
        <dbReference type="SAM" id="Phobius"/>
    </source>
</evidence>
<dbReference type="GO" id="GO:0006351">
    <property type="term" value="P:DNA-templated transcription"/>
    <property type="evidence" value="ECO:0007669"/>
    <property type="project" value="InterPro"/>
</dbReference>
<keyword evidence="7" id="KW-0812">Transmembrane</keyword>
<dbReference type="GO" id="GO:0005634">
    <property type="term" value="C:nucleus"/>
    <property type="evidence" value="ECO:0007669"/>
    <property type="project" value="UniProtKB-SubCell"/>
</dbReference>
<accession>A0A1Y2C7H3</accession>
<evidence type="ECO:0000256" key="3">
    <source>
        <dbReference type="ARBA" id="ARBA00023015"/>
    </source>
</evidence>
<evidence type="ECO:0000256" key="4">
    <source>
        <dbReference type="ARBA" id="ARBA00023163"/>
    </source>
</evidence>
<dbReference type="AlphaFoldDB" id="A0A1Y2C7H3"/>
<evidence type="ECO:0000256" key="2">
    <source>
        <dbReference type="ARBA" id="ARBA00022723"/>
    </source>
</evidence>
<sequence>MQEQDATSPWAGADDTTWSALAQPEAEQQDKEGNSMTKGKKKPMMKSDKPPLPRGSACSVCRRRKLRCDGTRPRCGSCARLGHSCTWGDPIHEKLQDKIRLYEAKIESLEGELEQYRNAGGSEAPTPLPLGGAPVSSRSPPDQRSFPHSLHLPQEHDPYSPSQQQSPYPQQGPPSADPYNNYQHDGATSQQQQQQQGYAPSHVQSFPYTMSNSTPQLADLMNSPPAPVGGQIYTSSPVGPPSMPPPPNGHGGSYFGAPQPLPPTYPGEFDRPGGLLGESNFRQIDSQSWGEAEGYGGLTTMWGSGLPPLDVMLELANIYFLTTHTHFPFLHRPRFLYSMNHPNSLSSAPSLSLIYAVLAIAAPYHDNPAIRGQGHHFYTQARDQVETAINLGVQAKTGKTIATLTVETVQALVLLTMIETGKSDHQRAFLSIGQAVRVSAMLGLARMDEDRLEALTGAAPSTRRLRPPALHALPTDPLLLEECRRTMCTVFCLDRFESGTVGWPPAISELDIRLLLPCEDRLYESGVCQTGDNPFWWPQSLELEDSQGVRPGPFAWLVRVVWLGGRLQGETYRSGGRPAAGPWASRDIAPIEDVHRVLEMDNTLEEVRAKLNSMVNPRVLNAPLTMSLIIINCFFINLHHLRVGMGLSAFPFNPAAPIALGSAEYSMQRCLEGMHAQHEILYQLAVYENQRTSLYRSRITVFTSFIPYLLFCIALPAKFAIGDWAVMAASRIRAENVRGRVAGSAAAPLPSGDDVFGPALDDDRLALIDTFCDALNRVGVVYEIGNKFSAMIRGDRIRLATRVAERKNTQGAAGGATRPSQPAYP</sequence>
<feature type="compositionally biased region" description="Low complexity" evidence="6">
    <location>
        <begin position="159"/>
        <end position="169"/>
    </location>
</feature>
<dbReference type="GO" id="GO:0003677">
    <property type="term" value="F:DNA binding"/>
    <property type="evidence" value="ECO:0007669"/>
    <property type="project" value="InterPro"/>
</dbReference>
<protein>
    <submittedName>
        <fullName evidence="9">Fungal-specific transcription factor domain-domain-containing protein</fullName>
    </submittedName>
</protein>
<feature type="transmembrane region" description="Helical" evidence="7">
    <location>
        <begin position="619"/>
        <end position="638"/>
    </location>
</feature>
<dbReference type="Pfam" id="PF04082">
    <property type="entry name" value="Fungal_trans"/>
    <property type="match status" value="1"/>
</dbReference>
<dbReference type="OrthoDB" id="39175at2759"/>
<feature type="region of interest" description="Disordered" evidence="6">
    <location>
        <begin position="1"/>
        <end position="58"/>
    </location>
</feature>
<dbReference type="GO" id="GO:0000981">
    <property type="term" value="F:DNA-binding transcription factor activity, RNA polymerase II-specific"/>
    <property type="evidence" value="ECO:0007669"/>
    <property type="project" value="InterPro"/>
</dbReference>
<dbReference type="InParanoid" id="A0A1Y2C7H3"/>
<evidence type="ECO:0000256" key="1">
    <source>
        <dbReference type="ARBA" id="ARBA00004123"/>
    </source>
</evidence>
<evidence type="ECO:0000256" key="6">
    <source>
        <dbReference type="SAM" id="MobiDB-lite"/>
    </source>
</evidence>
<dbReference type="SUPFAM" id="SSF57701">
    <property type="entry name" value="Zn2/Cys6 DNA-binding domain"/>
    <property type="match status" value="1"/>
</dbReference>
<dbReference type="InterPro" id="IPR001138">
    <property type="entry name" value="Zn2Cys6_DnaBD"/>
</dbReference>
<comment type="subcellular location">
    <subcellularLocation>
        <location evidence="1">Nucleus</location>
    </subcellularLocation>
</comment>
<dbReference type="STRING" id="106004.A0A1Y2C7H3"/>
<dbReference type="SMART" id="SM00906">
    <property type="entry name" value="Fungal_trans"/>
    <property type="match status" value="1"/>
</dbReference>
<dbReference type="PROSITE" id="PS50048">
    <property type="entry name" value="ZN2_CY6_FUNGAL_2"/>
    <property type="match status" value="1"/>
</dbReference>
<evidence type="ECO:0000313" key="9">
    <source>
        <dbReference type="EMBL" id="ORY42981.1"/>
    </source>
</evidence>
<feature type="domain" description="Zn(2)-C6 fungal-type" evidence="8">
    <location>
        <begin position="57"/>
        <end position="87"/>
    </location>
</feature>
<feature type="transmembrane region" description="Helical" evidence="7">
    <location>
        <begin position="699"/>
        <end position="721"/>
    </location>
</feature>
<dbReference type="SMART" id="SM00066">
    <property type="entry name" value="GAL4"/>
    <property type="match status" value="1"/>
</dbReference>
<evidence type="ECO:0000256" key="5">
    <source>
        <dbReference type="ARBA" id="ARBA00023242"/>
    </source>
</evidence>
<name>A0A1Y2C7H3_9BASI</name>
<keyword evidence="5" id="KW-0539">Nucleus</keyword>
<keyword evidence="7" id="KW-1133">Transmembrane helix</keyword>
<reference evidence="9 10" key="1">
    <citation type="submission" date="2016-07" db="EMBL/GenBank/DDBJ databases">
        <title>Pervasive Adenine N6-methylation of Active Genes in Fungi.</title>
        <authorList>
            <consortium name="DOE Joint Genome Institute"/>
            <person name="Mondo S.J."/>
            <person name="Dannebaum R.O."/>
            <person name="Kuo R.C."/>
            <person name="Labutti K."/>
            <person name="Haridas S."/>
            <person name="Kuo A."/>
            <person name="Salamov A."/>
            <person name="Ahrendt S.R."/>
            <person name="Lipzen A."/>
            <person name="Sullivan W."/>
            <person name="Andreopoulos W.B."/>
            <person name="Clum A."/>
            <person name="Lindquist E."/>
            <person name="Daum C."/>
            <person name="Ramamoorthy G.K."/>
            <person name="Gryganskyi A."/>
            <person name="Culley D."/>
            <person name="Magnuson J.K."/>
            <person name="James T.Y."/>
            <person name="O'Malley M.A."/>
            <person name="Stajich J.E."/>
            <person name="Spatafora J.W."/>
            <person name="Visel A."/>
            <person name="Grigoriev I.V."/>
        </authorList>
    </citation>
    <scope>NUCLEOTIDE SEQUENCE [LARGE SCALE GENOMIC DNA]</scope>
    <source>
        <strain evidence="9 10">62-1032</strain>
    </source>
</reference>
<dbReference type="Pfam" id="PF00172">
    <property type="entry name" value="Zn_clus"/>
    <property type="match status" value="1"/>
</dbReference>
<organism evidence="9 10">
    <name type="scientific">Leucosporidium creatinivorum</name>
    <dbReference type="NCBI Taxonomy" id="106004"/>
    <lineage>
        <taxon>Eukaryota</taxon>
        <taxon>Fungi</taxon>
        <taxon>Dikarya</taxon>
        <taxon>Basidiomycota</taxon>
        <taxon>Pucciniomycotina</taxon>
        <taxon>Microbotryomycetes</taxon>
        <taxon>Leucosporidiales</taxon>
        <taxon>Leucosporidium</taxon>
    </lineage>
</organism>
<feature type="compositionally biased region" description="Polar residues" evidence="6">
    <location>
        <begin position="178"/>
        <end position="189"/>
    </location>
</feature>
<keyword evidence="10" id="KW-1185">Reference proteome</keyword>
<dbReference type="InterPro" id="IPR007219">
    <property type="entry name" value="XnlR_reg_dom"/>
</dbReference>
<proteinExistence type="predicted"/>
<dbReference type="InterPro" id="IPR036864">
    <property type="entry name" value="Zn2-C6_fun-type_DNA-bd_sf"/>
</dbReference>
<dbReference type="InterPro" id="IPR050815">
    <property type="entry name" value="TF_fung"/>
</dbReference>
<evidence type="ECO:0000313" key="10">
    <source>
        <dbReference type="Proteomes" id="UP000193467"/>
    </source>
</evidence>
<keyword evidence="7" id="KW-0472">Membrane</keyword>
<dbReference type="PROSITE" id="PS00463">
    <property type="entry name" value="ZN2_CY6_FUNGAL_1"/>
    <property type="match status" value="1"/>
</dbReference>
<dbReference type="GO" id="GO:0008270">
    <property type="term" value="F:zinc ion binding"/>
    <property type="evidence" value="ECO:0007669"/>
    <property type="project" value="InterPro"/>
</dbReference>
<feature type="region of interest" description="Disordered" evidence="6">
    <location>
        <begin position="113"/>
        <end position="250"/>
    </location>
</feature>
<gene>
    <name evidence="9" type="ORF">BCR35DRAFT_311245</name>
</gene>
<dbReference type="CDD" id="cd00067">
    <property type="entry name" value="GAL4"/>
    <property type="match status" value="1"/>
</dbReference>
<dbReference type="EMBL" id="MCGR01000130">
    <property type="protein sequence ID" value="ORY42981.1"/>
    <property type="molecule type" value="Genomic_DNA"/>
</dbReference>
<keyword evidence="4" id="KW-0804">Transcription</keyword>
<dbReference type="Gene3D" id="4.10.240.10">
    <property type="entry name" value="Zn(2)-C6 fungal-type DNA-binding domain"/>
    <property type="match status" value="1"/>
</dbReference>
<dbReference type="CDD" id="cd12148">
    <property type="entry name" value="fungal_TF_MHR"/>
    <property type="match status" value="1"/>
</dbReference>
<feature type="compositionally biased region" description="Pro residues" evidence="6">
    <location>
        <begin position="238"/>
        <end position="248"/>
    </location>
</feature>
<keyword evidence="3" id="KW-0805">Transcription regulation</keyword>
<dbReference type="Proteomes" id="UP000193467">
    <property type="component" value="Unassembled WGS sequence"/>
</dbReference>
<dbReference type="PANTHER" id="PTHR47338">
    <property type="entry name" value="ZN(II)2CYS6 TRANSCRIPTION FACTOR (EUROFUNG)-RELATED"/>
    <property type="match status" value="1"/>
</dbReference>
<evidence type="ECO:0000259" key="8">
    <source>
        <dbReference type="PROSITE" id="PS50048"/>
    </source>
</evidence>
<dbReference type="PANTHER" id="PTHR47338:SF29">
    <property type="entry name" value="ZN(2)-C6 FUNGAL-TYPE DOMAIN-CONTAINING PROTEIN"/>
    <property type="match status" value="1"/>
</dbReference>
<comment type="caution">
    <text evidence="9">The sequence shown here is derived from an EMBL/GenBank/DDBJ whole genome shotgun (WGS) entry which is preliminary data.</text>
</comment>
<keyword evidence="2" id="KW-0479">Metal-binding</keyword>
<feature type="compositionally biased region" description="Polar residues" evidence="6">
    <location>
        <begin position="202"/>
        <end position="216"/>
    </location>
</feature>